<dbReference type="InterPro" id="IPR002201">
    <property type="entry name" value="Glyco_trans_9"/>
</dbReference>
<dbReference type="InterPro" id="IPR051199">
    <property type="entry name" value="LPS_LOS_Heptosyltrfase"/>
</dbReference>
<gene>
    <name evidence="3" type="ORF">SNE35_13375</name>
</gene>
<proteinExistence type="predicted"/>
<dbReference type="GO" id="GO:0016757">
    <property type="term" value="F:glycosyltransferase activity"/>
    <property type="evidence" value="ECO:0007669"/>
    <property type="project" value="UniProtKB-KW"/>
</dbReference>
<dbReference type="PANTHER" id="PTHR30160:SF21">
    <property type="entry name" value="LIPOPOLYSACCHARIDE CORE HEPTOSYLTRANSFERASE OPSX"/>
    <property type="match status" value="1"/>
</dbReference>
<organism evidence="3 4">
    <name type="scientific">Roseateles agri</name>
    <dbReference type="NCBI Taxonomy" id="3098619"/>
    <lineage>
        <taxon>Bacteria</taxon>
        <taxon>Pseudomonadati</taxon>
        <taxon>Pseudomonadota</taxon>
        <taxon>Betaproteobacteria</taxon>
        <taxon>Burkholderiales</taxon>
        <taxon>Sphaerotilaceae</taxon>
        <taxon>Roseateles</taxon>
    </lineage>
</organism>
<name>A0ABU5DGT7_9BURK</name>
<evidence type="ECO:0000256" key="2">
    <source>
        <dbReference type="ARBA" id="ARBA00022679"/>
    </source>
</evidence>
<dbReference type="RefSeq" id="WP_320423410.1">
    <property type="nucleotide sequence ID" value="NZ_JAXCLA010000004.1"/>
</dbReference>
<evidence type="ECO:0000313" key="4">
    <source>
        <dbReference type="Proteomes" id="UP001285263"/>
    </source>
</evidence>
<dbReference type="Gene3D" id="3.40.50.2000">
    <property type="entry name" value="Glycogen Phosphorylase B"/>
    <property type="match status" value="2"/>
</dbReference>
<keyword evidence="4" id="KW-1185">Reference proteome</keyword>
<dbReference type="CDD" id="cd03789">
    <property type="entry name" value="GT9_LPS_heptosyltransferase"/>
    <property type="match status" value="1"/>
</dbReference>
<accession>A0ABU5DGT7</accession>
<keyword evidence="2 3" id="KW-0808">Transferase</keyword>
<dbReference type="SUPFAM" id="SSF53756">
    <property type="entry name" value="UDP-Glycosyltransferase/glycogen phosphorylase"/>
    <property type="match status" value="1"/>
</dbReference>
<keyword evidence="1 3" id="KW-0328">Glycosyltransferase</keyword>
<reference evidence="3 4" key="1">
    <citation type="submission" date="2023-11" db="EMBL/GenBank/DDBJ databases">
        <title>Paucibacter sp. nov., isolated from fresh soil in Korea.</title>
        <authorList>
            <person name="Le N.T.T."/>
        </authorList>
    </citation>
    <scope>NUCLEOTIDE SEQUENCE [LARGE SCALE GENOMIC DNA]</scope>
    <source>
        <strain evidence="3 4">R3-3</strain>
    </source>
</reference>
<sequence>MPLDASPAPDTRPRTAVLLQWVGMGDLVWHVPYFRSVAQTSRDGQVSVIASPTVFAPQLIGHEPWVREIIDFDRHPRRHEGRKGRHAGVAGLWRMGVELRPLGFERIVLFTNHGNRSLVAVAAKIPERLGYGTSWLQRRFLSHGPFIERYRGPAVSAYKDATAFAIAQGWCAEPIVPSLVVRPDALARMQTRFAHLPRPLHVLAIGCSEPYKQWGDANFAALATELAQAGHGVLMLGGPAERAFADAILARIKPALRARVAAMVDGSVADSVAACALADSCTGNDTGVIQIAAAVGTPTWVVLGPRPLLEHDPKTLHNIAAPSLEAIRPEAVAQTVLNA</sequence>
<evidence type="ECO:0000256" key="1">
    <source>
        <dbReference type="ARBA" id="ARBA00022676"/>
    </source>
</evidence>
<dbReference type="Proteomes" id="UP001285263">
    <property type="component" value="Unassembled WGS sequence"/>
</dbReference>
<protein>
    <submittedName>
        <fullName evidence="3">Glycosyltransferase family 9 protein</fullName>
        <ecNumber evidence="3">2.4.-.-</ecNumber>
    </submittedName>
</protein>
<comment type="caution">
    <text evidence="3">The sequence shown here is derived from an EMBL/GenBank/DDBJ whole genome shotgun (WGS) entry which is preliminary data.</text>
</comment>
<dbReference type="Pfam" id="PF01075">
    <property type="entry name" value="Glyco_transf_9"/>
    <property type="match status" value="1"/>
</dbReference>
<dbReference type="EC" id="2.4.-.-" evidence="3"/>
<evidence type="ECO:0000313" key="3">
    <source>
        <dbReference type="EMBL" id="MDY0745505.1"/>
    </source>
</evidence>
<dbReference type="EMBL" id="JAXCLA010000004">
    <property type="protein sequence ID" value="MDY0745505.1"/>
    <property type="molecule type" value="Genomic_DNA"/>
</dbReference>
<dbReference type="PANTHER" id="PTHR30160">
    <property type="entry name" value="TETRAACYLDISACCHARIDE 4'-KINASE-RELATED"/>
    <property type="match status" value="1"/>
</dbReference>